<name>A0A0A1TI13_9HYPO</name>
<feature type="compositionally biased region" description="Polar residues" evidence="3">
    <location>
        <begin position="114"/>
        <end position="131"/>
    </location>
</feature>
<dbReference type="PROSITE" id="PS01031">
    <property type="entry name" value="SHSP"/>
    <property type="match status" value="1"/>
</dbReference>
<evidence type="ECO:0000259" key="4">
    <source>
        <dbReference type="PROSITE" id="PS01031"/>
    </source>
</evidence>
<feature type="domain" description="SHSP" evidence="4">
    <location>
        <begin position="39"/>
        <end position="189"/>
    </location>
</feature>
<reference evidence="5 6" key="1">
    <citation type="journal article" date="2015" name="Genome Announc.">
        <title>Draft Genome Sequence and Gene Annotation of the Entomopathogenic Fungus Verticillium hemipterigenum.</title>
        <authorList>
            <person name="Horn F."/>
            <person name="Habel A."/>
            <person name="Scharf D.H."/>
            <person name="Dworschak J."/>
            <person name="Brakhage A.A."/>
            <person name="Guthke R."/>
            <person name="Hertweck C."/>
            <person name="Linde J."/>
        </authorList>
    </citation>
    <scope>NUCLEOTIDE SEQUENCE [LARGE SCALE GENOMIC DNA]</scope>
</reference>
<proteinExistence type="inferred from homology"/>
<dbReference type="HOGENOM" id="CLU_046737_1_1_1"/>
<feature type="compositionally biased region" description="Basic and acidic residues" evidence="3">
    <location>
        <begin position="101"/>
        <end position="113"/>
    </location>
</feature>
<organism evidence="5 6">
    <name type="scientific">[Torrubiella] hemipterigena</name>
    <dbReference type="NCBI Taxonomy" id="1531966"/>
    <lineage>
        <taxon>Eukaryota</taxon>
        <taxon>Fungi</taxon>
        <taxon>Dikarya</taxon>
        <taxon>Ascomycota</taxon>
        <taxon>Pezizomycotina</taxon>
        <taxon>Sordariomycetes</taxon>
        <taxon>Hypocreomycetidae</taxon>
        <taxon>Hypocreales</taxon>
        <taxon>Clavicipitaceae</taxon>
        <taxon>Clavicipitaceae incertae sedis</taxon>
        <taxon>'Torrubiella' clade</taxon>
    </lineage>
</organism>
<dbReference type="Gene3D" id="2.60.40.790">
    <property type="match status" value="1"/>
</dbReference>
<protein>
    <recommendedName>
        <fullName evidence="4">SHSP domain-containing protein</fullName>
    </recommendedName>
</protein>
<accession>A0A0A1TI13</accession>
<evidence type="ECO:0000313" key="5">
    <source>
        <dbReference type="EMBL" id="CEJ90058.1"/>
    </source>
</evidence>
<dbReference type="SUPFAM" id="SSF49764">
    <property type="entry name" value="HSP20-like chaperones"/>
    <property type="match status" value="1"/>
</dbReference>
<evidence type="ECO:0000256" key="2">
    <source>
        <dbReference type="PROSITE-ProRule" id="PRU00285"/>
    </source>
</evidence>
<dbReference type="OrthoDB" id="1431247at2759"/>
<feature type="region of interest" description="Disordered" evidence="3">
    <location>
        <begin position="87"/>
        <end position="131"/>
    </location>
</feature>
<evidence type="ECO:0000256" key="1">
    <source>
        <dbReference type="ARBA" id="ARBA00023016"/>
    </source>
</evidence>
<comment type="similarity">
    <text evidence="2">Belongs to the small heat shock protein (HSP20) family.</text>
</comment>
<keyword evidence="6" id="KW-1185">Reference proteome</keyword>
<gene>
    <name evidence="5" type="ORF">VHEMI05866</name>
</gene>
<dbReference type="STRING" id="1531966.A0A0A1TI13"/>
<dbReference type="AlphaFoldDB" id="A0A0A1TI13"/>
<dbReference type="PANTHER" id="PTHR11527">
    <property type="entry name" value="HEAT-SHOCK PROTEIN 20 FAMILY MEMBER"/>
    <property type="match status" value="1"/>
</dbReference>
<sequence length="189" mass="21164">MDLITGRVMSDISSSPWRRFLQNVDNYYHKIGLRNRGQHHDPIFYPTFDIGELPNSYKLSGELPGVQKQDVKIEFTGPRSIHIDGTTYASHTYDSSSSRSDIGDHEAAQKRQDGSTVNQVESSITQSEPTTSLDHQGIAKFWSAEKGVGRFSRTFSFPTEIQKAGSRASLKDGILSIQPELNLIFLFVP</sequence>
<dbReference type="EMBL" id="CDHN01000003">
    <property type="protein sequence ID" value="CEJ90058.1"/>
    <property type="molecule type" value="Genomic_DNA"/>
</dbReference>
<dbReference type="InterPro" id="IPR008978">
    <property type="entry name" value="HSP20-like_chaperone"/>
</dbReference>
<dbReference type="Proteomes" id="UP000039046">
    <property type="component" value="Unassembled WGS sequence"/>
</dbReference>
<dbReference type="InterPro" id="IPR002068">
    <property type="entry name" value="A-crystallin/Hsp20_dom"/>
</dbReference>
<dbReference type="CDD" id="cd06464">
    <property type="entry name" value="ACD_sHsps-like"/>
    <property type="match status" value="1"/>
</dbReference>
<keyword evidence="1" id="KW-0346">Stress response</keyword>
<evidence type="ECO:0000313" key="6">
    <source>
        <dbReference type="Proteomes" id="UP000039046"/>
    </source>
</evidence>
<evidence type="ECO:0000256" key="3">
    <source>
        <dbReference type="SAM" id="MobiDB-lite"/>
    </source>
</evidence>
<dbReference type="InterPro" id="IPR031107">
    <property type="entry name" value="Small_HSP"/>
</dbReference>